<sequence>GNDGQSGGGDGQSSRIDKIFGGWLSVRINDHKELVPIIKTVYQWNITKSGKIITVWTLDLKNGGGAVYKGSPNTGKADCTLTIDEESAVNVFEGREDAMKAFMGGKLKIAGNIMAAQKLQQLWSEEAPRGSVSLDKQPNVSPNQSSNNLEDSALLESVPVSGLKCDIVFTNRMHEEPDIVRKLRVVFQFNITIDGKHRTTWTCDNKSKPEGDVYIGPPKGGKADCTVTVEDDDFLKLMVGKLNPQRAFMMGKLKIKGNIMLLQKLNSLWLDLQKAGKAPELPFLTDMMLKTSVIPGLKSESMIVELVQRLVRLPQLYTQVPTLIGFDITKDNKSVSKWTLDFTKNKLTGVFERGLPDKKHCILTIDDDDFVRLTFNRIQLQNCISSGRIKIDGDKSVAQKINILFTTPTAKSKL</sequence>
<dbReference type="Proteomes" id="UP000759131">
    <property type="component" value="Unassembled WGS sequence"/>
</dbReference>
<feature type="domain" description="SCP2" evidence="2">
    <location>
        <begin position="175"/>
        <end position="268"/>
    </location>
</feature>
<dbReference type="AlphaFoldDB" id="A0A7R9LBY6"/>
<dbReference type="GO" id="GO:0005829">
    <property type="term" value="C:cytosol"/>
    <property type="evidence" value="ECO:0007669"/>
    <property type="project" value="TreeGrafter"/>
</dbReference>
<dbReference type="EMBL" id="OC874710">
    <property type="protein sequence ID" value="CAD7637822.1"/>
    <property type="molecule type" value="Genomic_DNA"/>
</dbReference>
<feature type="domain" description="SCP2" evidence="2">
    <location>
        <begin position="323"/>
        <end position="405"/>
    </location>
</feature>
<feature type="non-terminal residue" evidence="3">
    <location>
        <position position="414"/>
    </location>
</feature>
<feature type="domain" description="SCP2" evidence="2">
    <location>
        <begin position="32"/>
        <end position="122"/>
    </location>
</feature>
<name>A0A7R9LBY6_9ACAR</name>
<dbReference type="InterPro" id="IPR003033">
    <property type="entry name" value="SCP2_sterol-bd_dom"/>
</dbReference>
<accession>A0A7R9LBY6</accession>
<feature type="compositionally biased region" description="Low complexity" evidence="1">
    <location>
        <begin position="137"/>
        <end position="148"/>
    </location>
</feature>
<dbReference type="PANTHER" id="PTHR10094">
    <property type="entry name" value="STEROL CARRIER PROTEIN 2 SCP-2 FAMILY PROTEIN"/>
    <property type="match status" value="1"/>
</dbReference>
<evidence type="ECO:0000256" key="1">
    <source>
        <dbReference type="SAM" id="MobiDB-lite"/>
    </source>
</evidence>
<gene>
    <name evidence="3" type="ORF">OSB1V03_LOCUS17131</name>
</gene>
<protein>
    <recommendedName>
        <fullName evidence="2">SCP2 domain-containing protein</fullName>
    </recommendedName>
</protein>
<evidence type="ECO:0000259" key="2">
    <source>
        <dbReference type="Pfam" id="PF02036"/>
    </source>
</evidence>
<reference evidence="3" key="1">
    <citation type="submission" date="2020-11" db="EMBL/GenBank/DDBJ databases">
        <authorList>
            <person name="Tran Van P."/>
        </authorList>
    </citation>
    <scope>NUCLEOTIDE SEQUENCE</scope>
</reference>
<evidence type="ECO:0000313" key="4">
    <source>
        <dbReference type="Proteomes" id="UP000759131"/>
    </source>
</evidence>
<dbReference type="InterPro" id="IPR036527">
    <property type="entry name" value="SCP2_sterol-bd_dom_sf"/>
</dbReference>
<dbReference type="EMBL" id="CAJPIZ010020135">
    <property type="protein sequence ID" value="CAG2117178.1"/>
    <property type="molecule type" value="Genomic_DNA"/>
</dbReference>
<dbReference type="Gene3D" id="3.30.1050.10">
    <property type="entry name" value="SCP2 sterol-binding domain"/>
    <property type="match status" value="3"/>
</dbReference>
<feature type="region of interest" description="Disordered" evidence="1">
    <location>
        <begin position="127"/>
        <end position="152"/>
    </location>
</feature>
<dbReference type="SUPFAM" id="SSF55718">
    <property type="entry name" value="SCP-like"/>
    <property type="match status" value="3"/>
</dbReference>
<dbReference type="PANTHER" id="PTHR10094:SF25">
    <property type="entry name" value="SCP2 STEROL-BINDING DOMAIN-CONTAINING PROTEIN 1"/>
    <property type="match status" value="1"/>
</dbReference>
<organism evidence="3">
    <name type="scientific">Medioppia subpectinata</name>
    <dbReference type="NCBI Taxonomy" id="1979941"/>
    <lineage>
        <taxon>Eukaryota</taxon>
        <taxon>Metazoa</taxon>
        <taxon>Ecdysozoa</taxon>
        <taxon>Arthropoda</taxon>
        <taxon>Chelicerata</taxon>
        <taxon>Arachnida</taxon>
        <taxon>Acari</taxon>
        <taxon>Acariformes</taxon>
        <taxon>Sarcoptiformes</taxon>
        <taxon>Oribatida</taxon>
        <taxon>Brachypylina</taxon>
        <taxon>Oppioidea</taxon>
        <taxon>Oppiidae</taxon>
        <taxon>Medioppia</taxon>
    </lineage>
</organism>
<keyword evidence="4" id="KW-1185">Reference proteome</keyword>
<dbReference type="OrthoDB" id="3592703at2759"/>
<proteinExistence type="predicted"/>
<evidence type="ECO:0000313" key="3">
    <source>
        <dbReference type="EMBL" id="CAD7637822.1"/>
    </source>
</evidence>
<dbReference type="Pfam" id="PF02036">
    <property type="entry name" value="SCP2"/>
    <property type="match status" value="3"/>
</dbReference>